<evidence type="ECO:0000259" key="2">
    <source>
        <dbReference type="Pfam" id="PF00534"/>
    </source>
</evidence>
<proteinExistence type="predicted"/>
<dbReference type="Proteomes" id="UP000436822">
    <property type="component" value="Unassembled WGS sequence"/>
</dbReference>
<dbReference type="PANTHER" id="PTHR46401:SF2">
    <property type="entry name" value="GLYCOSYLTRANSFERASE WBBK-RELATED"/>
    <property type="match status" value="1"/>
</dbReference>
<keyword evidence="4" id="KW-1185">Reference proteome</keyword>
<evidence type="ECO:0000313" key="4">
    <source>
        <dbReference type="Proteomes" id="UP000436822"/>
    </source>
</evidence>
<dbReference type="PANTHER" id="PTHR46401">
    <property type="entry name" value="GLYCOSYLTRANSFERASE WBBK-RELATED"/>
    <property type="match status" value="1"/>
</dbReference>
<dbReference type="SUPFAM" id="SSF53756">
    <property type="entry name" value="UDP-Glycosyltransferase/glycogen phosphorylase"/>
    <property type="match status" value="1"/>
</dbReference>
<dbReference type="OrthoDB" id="9790710at2"/>
<keyword evidence="1 3" id="KW-0808">Transferase</keyword>
<accession>A0A6N6JED9</accession>
<sequence>MPGVGTRRDITINRHFPVLLDISRLISRVHLPQMTGIDRVEMAYLDWGMSSDAPFHAVVRLVDSVAVLDRQGVHQILDRLMGRVEWGTKDLRAFAGLKLPDLRRRAEADVRRIAVAKIKEDQVGDIALGDAIYLNVGHFIQSRKFLLSFSGLKVHLVHDLIPLDYPQFQKSGTVPKFEADMRRVAAVSDLILSNSKATADRVAEVFGSWGSVAPVSVAHLGVSFPHFERKATISKAPYFIAIGTIEPRKNYDFLLDLWEELAGDPDRWPPHLHIVGRDGWADKALFRRLKVAETKGWLSIHSDIDDAQLWSLLSGSGGLLFPSHAEGFGLPGLEAKALGIPVICPELDVHKELLGDYPVYASTTDRYQWITAIQRLVDRSKTRSDIQSDGRLNDVPIWSDHFRTITAEIEKLR</sequence>
<evidence type="ECO:0000313" key="3">
    <source>
        <dbReference type="EMBL" id="GFE64576.1"/>
    </source>
</evidence>
<dbReference type="RefSeq" id="WP_159805866.1">
    <property type="nucleotide sequence ID" value="NZ_BLJE01000002.1"/>
</dbReference>
<dbReference type="AlphaFoldDB" id="A0A6N6JED9"/>
<feature type="domain" description="Glycosyl transferase family 1" evidence="2">
    <location>
        <begin position="230"/>
        <end position="391"/>
    </location>
</feature>
<dbReference type="Gene3D" id="3.40.50.2000">
    <property type="entry name" value="Glycogen Phosphorylase B"/>
    <property type="match status" value="1"/>
</dbReference>
<dbReference type="CDD" id="cd03809">
    <property type="entry name" value="GT4_MtfB-like"/>
    <property type="match status" value="1"/>
</dbReference>
<comment type="caution">
    <text evidence="3">The sequence shown here is derived from an EMBL/GenBank/DDBJ whole genome shotgun (WGS) entry which is preliminary data.</text>
</comment>
<dbReference type="InterPro" id="IPR001296">
    <property type="entry name" value="Glyco_trans_1"/>
</dbReference>
<protein>
    <submittedName>
        <fullName evidence="3">Glycosyl transferase</fullName>
    </submittedName>
</protein>
<dbReference type="GO" id="GO:0016757">
    <property type="term" value="F:glycosyltransferase activity"/>
    <property type="evidence" value="ECO:0007669"/>
    <property type="project" value="InterPro"/>
</dbReference>
<gene>
    <name evidence="3" type="ORF">KIN_16500</name>
</gene>
<dbReference type="Pfam" id="PF00534">
    <property type="entry name" value="Glycos_transf_1"/>
    <property type="match status" value="1"/>
</dbReference>
<reference evidence="3 4" key="1">
    <citation type="submission" date="2019-12" db="EMBL/GenBank/DDBJ databases">
        <title>Litoreibacter badius sp. nov., a novel bacteriochlorophyll a-containing bacterium in the genus Litoreibacter.</title>
        <authorList>
            <person name="Kanamuro M."/>
            <person name="Takabe Y."/>
            <person name="Mori K."/>
            <person name="Takaichi S."/>
            <person name="Hanada S."/>
        </authorList>
    </citation>
    <scope>NUCLEOTIDE SEQUENCE [LARGE SCALE GENOMIC DNA]</scope>
    <source>
        <strain evidence="3 4">K6</strain>
    </source>
</reference>
<evidence type="ECO:0000256" key="1">
    <source>
        <dbReference type="ARBA" id="ARBA00022679"/>
    </source>
</evidence>
<name>A0A6N6JED9_9RHOB</name>
<dbReference type="EMBL" id="BLJE01000002">
    <property type="protein sequence ID" value="GFE64576.1"/>
    <property type="molecule type" value="Genomic_DNA"/>
</dbReference>
<organism evidence="3 4">
    <name type="scientific">Litoreibacter roseus</name>
    <dbReference type="NCBI Taxonomy" id="2601869"/>
    <lineage>
        <taxon>Bacteria</taxon>
        <taxon>Pseudomonadati</taxon>
        <taxon>Pseudomonadota</taxon>
        <taxon>Alphaproteobacteria</taxon>
        <taxon>Rhodobacterales</taxon>
        <taxon>Roseobacteraceae</taxon>
        <taxon>Litoreibacter</taxon>
    </lineage>
</organism>